<dbReference type="PANTHER" id="PTHR15715">
    <property type="entry name" value="CENTROSOMAL PROTEIN OF 170 KDA"/>
    <property type="match status" value="1"/>
</dbReference>
<feature type="region of interest" description="Disordered" evidence="1">
    <location>
        <begin position="1"/>
        <end position="72"/>
    </location>
</feature>
<accession>A0A2H1A6B8</accession>
<dbReference type="VEuPathDB" id="FungiDB:B9J08_000620"/>
<dbReference type="EMBL" id="PEKT03000002">
    <property type="protein sequence ID" value="KAK8441266.1"/>
    <property type="molecule type" value="Genomic_DNA"/>
</dbReference>
<dbReference type="InterPro" id="IPR008984">
    <property type="entry name" value="SMAD_FHA_dom_sf"/>
</dbReference>
<evidence type="ECO:0000313" key="5">
    <source>
        <dbReference type="Proteomes" id="UP000230249"/>
    </source>
</evidence>
<dbReference type="STRING" id="498019.A0A2H1A6B8"/>
<dbReference type="VEuPathDB" id="FungiDB:QG37_03169"/>
<gene>
    <name evidence="4" type="ORF">B9J08_000620</name>
    <name evidence="3" type="ORF">B9J08_02578</name>
</gene>
<dbReference type="VEuPathDB" id="FungiDB:CJJ07_003035"/>
<comment type="caution">
    <text evidence="4">The sequence shown here is derived from an EMBL/GenBank/DDBJ whole genome shotgun (WGS) entry which is preliminary data.</text>
</comment>
<dbReference type="EMBL" id="PEKT02000002">
    <property type="protein sequence ID" value="PIS58132.1"/>
    <property type="molecule type" value="Genomic_DNA"/>
</dbReference>
<evidence type="ECO:0000313" key="4">
    <source>
        <dbReference type="EMBL" id="PIS58132.1"/>
    </source>
</evidence>
<organism evidence="4">
    <name type="scientific">Candidozyma auris</name>
    <name type="common">Yeast</name>
    <name type="synonym">Candida auris</name>
    <dbReference type="NCBI Taxonomy" id="498019"/>
    <lineage>
        <taxon>Eukaryota</taxon>
        <taxon>Fungi</taxon>
        <taxon>Dikarya</taxon>
        <taxon>Ascomycota</taxon>
        <taxon>Saccharomycotina</taxon>
        <taxon>Pichiomycetes</taxon>
        <taxon>Metschnikowiaceae</taxon>
        <taxon>Candidozyma</taxon>
    </lineage>
</organism>
<reference evidence="4" key="2">
    <citation type="submission" date="2017-11" db="EMBL/GenBank/DDBJ databases">
        <title>Candida auris genome assembly and annotation.</title>
        <authorList>
            <person name="Munoz J.F."/>
            <person name="Gade L.G."/>
            <person name="Chow N.A."/>
            <person name="Litvintseva A.P."/>
            <person name="Loparev V.N."/>
            <person name="Cuomo C.A."/>
        </authorList>
    </citation>
    <scope>NUCLEOTIDE SEQUENCE</scope>
    <source>
        <strain evidence="4">B8441</strain>
    </source>
</reference>
<reference evidence="3 5" key="3">
    <citation type="journal article" date="2018" name="Nat. Commun.">
        <title>Genomic insights into multidrug-resistance, mating and virulence in Candida auris and related emerging species.</title>
        <authorList>
            <person name="Munoz J.F."/>
            <person name="Gade L."/>
            <person name="Chow N.A."/>
            <person name="Loparev V.N."/>
            <person name="Juieng P."/>
            <person name="Berkow E.L."/>
            <person name="Farrer R.A."/>
            <person name="Litvintseva A.P."/>
            <person name="Cuomo C.A."/>
        </authorList>
    </citation>
    <scope>GENOME REANNOTATION</scope>
    <source>
        <strain evidence="3 5">B8441</strain>
    </source>
</reference>
<evidence type="ECO:0000259" key="2">
    <source>
        <dbReference type="PROSITE" id="PS50006"/>
    </source>
</evidence>
<reference evidence="4 5" key="1">
    <citation type="journal article" date="2017" name="Clin. Infect. Dis.">
        <title>Simultaneous emergence of multidrug-resistant Candida auris on 3 continents confirmed by whole-genome sequencing and epidemiological analyses.</title>
        <authorList>
            <person name="Lockhart S.R."/>
            <person name="Etienne K.A."/>
            <person name="Vallabhaneni S."/>
            <person name="Farooqi J."/>
            <person name="Chowdhary A."/>
            <person name="Govender N.P."/>
            <person name="Colombo A.L."/>
            <person name="Calvo B."/>
            <person name="Cuomo C.A."/>
            <person name="Desjardins C.A."/>
            <person name="Berkow E.L."/>
            <person name="Castanheira M."/>
            <person name="Magobo R.E."/>
            <person name="Jabeen K."/>
            <person name="Asghar R.J."/>
            <person name="Meis J.F."/>
            <person name="Jackson B."/>
            <person name="Chiller T."/>
            <person name="Litvintseva A.P."/>
        </authorList>
    </citation>
    <scope>NUCLEOTIDE SEQUENCE [LARGE SCALE GENOMIC DNA]</scope>
    <source>
        <strain evidence="4 5">B8441</strain>
    </source>
</reference>
<dbReference type="Gene3D" id="2.60.200.20">
    <property type="match status" value="1"/>
</dbReference>
<dbReference type="VEuPathDB" id="FungiDB:CJI96_0003475"/>
<dbReference type="InterPro" id="IPR051176">
    <property type="entry name" value="Cent_Immune-Sig_Mod"/>
</dbReference>
<dbReference type="PROSITE" id="PS50006">
    <property type="entry name" value="FHA_DOMAIN"/>
    <property type="match status" value="1"/>
</dbReference>
<dbReference type="VEuPathDB" id="FungiDB:CJI97_000622"/>
<dbReference type="PANTHER" id="PTHR15715:SF37">
    <property type="entry name" value="LD47843P"/>
    <property type="match status" value="1"/>
</dbReference>
<proteinExistence type="predicted"/>
<dbReference type="SMART" id="SM00240">
    <property type="entry name" value="FHA"/>
    <property type="match status" value="1"/>
</dbReference>
<dbReference type="Pfam" id="PF00498">
    <property type="entry name" value="FHA"/>
    <property type="match status" value="1"/>
</dbReference>
<evidence type="ECO:0000313" key="3">
    <source>
        <dbReference type="EMBL" id="KAK8441266.1"/>
    </source>
</evidence>
<name>A0A2H1A6B8_CANAR</name>
<dbReference type="InterPro" id="IPR000253">
    <property type="entry name" value="FHA_dom"/>
</dbReference>
<protein>
    <recommendedName>
        <fullName evidence="2">FHA domain-containing protein</fullName>
    </recommendedName>
</protein>
<dbReference type="OMA" id="RQDNGYF"/>
<feature type="domain" description="FHA" evidence="2">
    <location>
        <begin position="104"/>
        <end position="162"/>
    </location>
</feature>
<dbReference type="AlphaFoldDB" id="A0A2H1A6B8"/>
<dbReference type="VEuPathDB" id="FungiDB:CJJ09_002582"/>
<reference evidence="3" key="4">
    <citation type="submission" date="2024-03" db="EMBL/GenBank/DDBJ databases">
        <title>Improved genome assembly of Candida auris strain B8441 and annotation of B11205.</title>
        <authorList>
            <person name="Cauldron N.C."/>
            <person name="Shea T."/>
            <person name="Cuomo C.A."/>
        </authorList>
    </citation>
    <scope>NUCLEOTIDE SEQUENCE</scope>
    <source>
        <strain evidence="3">B8441</strain>
    </source>
</reference>
<dbReference type="Proteomes" id="UP000230249">
    <property type="component" value="Unassembled WGS sequence"/>
</dbReference>
<dbReference type="GO" id="GO:0005737">
    <property type="term" value="C:cytoplasm"/>
    <property type="evidence" value="ECO:0007669"/>
    <property type="project" value="TreeGrafter"/>
</dbReference>
<dbReference type="SUPFAM" id="SSF49879">
    <property type="entry name" value="SMAD/FHA domain"/>
    <property type="match status" value="1"/>
</dbReference>
<sequence length="544" mass="60467">MQMHRPPASLAARESGHLAPPRESVSRRRSNSQSQVIPHTVSVQARTHRRNGNGGANGRPSHTRTKSGYSLPERHQSEFYVTLVPLNDTFVRKHIHVPYFPEVCKLGRPTGTKVKPSVSNGYFDSRVLSRNHASLFIEPKSGQLMIQDMGSSNGTYVNQEKISSEPVPINIGDRINLGFNIQVETSHKQISAMVEDISIVSNTPSAPMLSGLPKLTPEIVSKFTGAEKRHLDYLQGLFEQISGKKQEVEEDEANDPYGGVLTTSKSFESGMFSDVTPSMEEVFSATTAEPVTNGIFVNSRLVRSNDLESTLTTLVSNLAKVKQQNNTLKSLQTFLSNYSKKVNEINDEYVKGEVKKHELRFVSELDMQSTKFESRIAEQVRQLEERENSIRFLESQVEKLKHEHTELQKELELQRLPSTNSRQGVEPQEDDQARSEYSETPGAPRRVSVDISSFDFGTGKLVKEGSTDGSEDVDEISNSSDLGSEDSGAHKHIQSNKLASPEGKIVKNPSMNEAFEQVNQLRTKGVAVGLVIILAGFVYQTCHQ</sequence>
<keyword evidence="5" id="KW-1185">Reference proteome</keyword>
<feature type="region of interest" description="Disordered" evidence="1">
    <location>
        <begin position="409"/>
        <end position="505"/>
    </location>
</feature>
<evidence type="ECO:0000256" key="1">
    <source>
        <dbReference type="SAM" id="MobiDB-lite"/>
    </source>
</evidence>